<organism evidence="1 2">
    <name type="scientific">Collybia nuda</name>
    <dbReference type="NCBI Taxonomy" id="64659"/>
    <lineage>
        <taxon>Eukaryota</taxon>
        <taxon>Fungi</taxon>
        <taxon>Dikarya</taxon>
        <taxon>Basidiomycota</taxon>
        <taxon>Agaricomycotina</taxon>
        <taxon>Agaricomycetes</taxon>
        <taxon>Agaricomycetidae</taxon>
        <taxon>Agaricales</taxon>
        <taxon>Tricholomatineae</taxon>
        <taxon>Clitocybaceae</taxon>
        <taxon>Collybia</taxon>
    </lineage>
</organism>
<name>A0A9P6CI44_9AGAR</name>
<gene>
    <name evidence="1" type="ORF">BDZ94DRAFT_1322237</name>
</gene>
<evidence type="ECO:0000313" key="2">
    <source>
        <dbReference type="Proteomes" id="UP000807353"/>
    </source>
</evidence>
<reference evidence="1" key="1">
    <citation type="submission" date="2020-11" db="EMBL/GenBank/DDBJ databases">
        <authorList>
            <consortium name="DOE Joint Genome Institute"/>
            <person name="Ahrendt S."/>
            <person name="Riley R."/>
            <person name="Andreopoulos W."/>
            <person name="Labutti K."/>
            <person name="Pangilinan J."/>
            <person name="Ruiz-Duenas F.J."/>
            <person name="Barrasa J.M."/>
            <person name="Sanchez-Garcia M."/>
            <person name="Camarero S."/>
            <person name="Miyauchi S."/>
            <person name="Serrano A."/>
            <person name="Linde D."/>
            <person name="Babiker R."/>
            <person name="Drula E."/>
            <person name="Ayuso-Fernandez I."/>
            <person name="Pacheco R."/>
            <person name="Padilla G."/>
            <person name="Ferreira P."/>
            <person name="Barriuso J."/>
            <person name="Kellner H."/>
            <person name="Castanera R."/>
            <person name="Alfaro M."/>
            <person name="Ramirez L."/>
            <person name="Pisabarro A.G."/>
            <person name="Kuo A."/>
            <person name="Tritt A."/>
            <person name="Lipzen A."/>
            <person name="He G."/>
            <person name="Yan M."/>
            <person name="Ng V."/>
            <person name="Cullen D."/>
            <person name="Martin F."/>
            <person name="Rosso M.-N."/>
            <person name="Henrissat B."/>
            <person name="Hibbett D."/>
            <person name="Martinez A.T."/>
            <person name="Grigoriev I.V."/>
        </authorList>
    </citation>
    <scope>NUCLEOTIDE SEQUENCE</scope>
    <source>
        <strain evidence="1">CBS 247.69</strain>
    </source>
</reference>
<sequence>MSSEAVSLNTWASHQVDNRHGPLKQLLSVDLGSCYRETASYFTKPSGPPRSGPTFLFGGNPGLNSIQIPPKTDRLTPNLLPRKLQSLTDAPSPDPVRFIYMDHCILSPTSMAFSTHNSSLHPDVTALSIQLPGEVHYNYSSEGPANYPSSVESDSPYTPNFPSPLLVPYIHDDAGAQQVTDMYRGECDQRQTWFDRDPYFNDQNVLVSSELPKTASAVAFTAGLPLHAPTPLPRTSSLLFSDAENLNYPILRQPPSPQSCPSVGYLSSATHMPCGANTRFTGATHRTDERAHVTFPTPSELLVELATKNGNSEEPRSEKKTETARKARQRAVAQSVGFVPTDPDTISSHEKKRHYLECVEQYVMYLHQQLQLVGSEPVKLERVSNYRGLSSRSIRTLLVHMENCNRKLNLRTLGEEQRFITLRDAICKQGAAAVEEYQCQAVSEQAYPEHSYC</sequence>
<dbReference type="AlphaFoldDB" id="A0A9P6CI44"/>
<dbReference type="Proteomes" id="UP000807353">
    <property type="component" value="Unassembled WGS sequence"/>
</dbReference>
<proteinExistence type="predicted"/>
<dbReference type="OrthoDB" id="3258400at2759"/>
<evidence type="ECO:0000313" key="1">
    <source>
        <dbReference type="EMBL" id="KAF9462940.1"/>
    </source>
</evidence>
<dbReference type="EMBL" id="MU150267">
    <property type="protein sequence ID" value="KAF9462940.1"/>
    <property type="molecule type" value="Genomic_DNA"/>
</dbReference>
<comment type="caution">
    <text evidence="1">The sequence shown here is derived from an EMBL/GenBank/DDBJ whole genome shotgun (WGS) entry which is preliminary data.</text>
</comment>
<accession>A0A9P6CI44</accession>
<protein>
    <submittedName>
        <fullName evidence="1">Uncharacterized protein</fullName>
    </submittedName>
</protein>
<keyword evidence="2" id="KW-1185">Reference proteome</keyword>